<evidence type="ECO:0000259" key="2">
    <source>
        <dbReference type="Pfam" id="PF03732"/>
    </source>
</evidence>
<sequence>MATNKERIEHLEAGLGGLQNSLSTMEKGVNDKLHHLEEAISKMTALLTATPTTASSSNTQESPAAPPLLTSRDDSRNQPEVFEYQGTTESQRVPLASFHLEGEANQWWQWLKRSYKEENKMVTWEIFHAELWARFGPTDGEDFDEALSKIKQVGSLREYQKEFEKLGNRVQGWTQRALVGTFMGA</sequence>
<feature type="domain" description="Retrotransposon gag" evidence="2">
    <location>
        <begin position="95"/>
        <end position="183"/>
    </location>
</feature>
<dbReference type="EMBL" id="JAAGAX010000011">
    <property type="protein sequence ID" value="KAF2299217.1"/>
    <property type="molecule type" value="Genomic_DNA"/>
</dbReference>
<dbReference type="AlphaFoldDB" id="A0A6A6LF78"/>
<keyword evidence="4" id="KW-1185">Reference proteome</keyword>
<gene>
    <name evidence="3" type="ORF">GH714_030989</name>
</gene>
<accession>A0A6A6LF78</accession>
<comment type="caution">
    <text evidence="3">The sequence shown here is derived from an EMBL/GenBank/DDBJ whole genome shotgun (WGS) entry which is preliminary data.</text>
</comment>
<dbReference type="InterPro" id="IPR005162">
    <property type="entry name" value="Retrotrans_gag_dom"/>
</dbReference>
<dbReference type="Pfam" id="PF03732">
    <property type="entry name" value="Retrotrans_gag"/>
    <property type="match status" value="1"/>
</dbReference>
<name>A0A6A6LF78_HEVBR</name>
<reference evidence="3 4" key="1">
    <citation type="journal article" date="2020" name="Mol. Plant">
        <title>The Chromosome-Based Rubber Tree Genome Provides New Insights into Spurge Genome Evolution and Rubber Biosynthesis.</title>
        <authorList>
            <person name="Liu J."/>
            <person name="Shi C."/>
            <person name="Shi C.C."/>
            <person name="Li W."/>
            <person name="Zhang Q.J."/>
            <person name="Zhang Y."/>
            <person name="Li K."/>
            <person name="Lu H.F."/>
            <person name="Shi C."/>
            <person name="Zhu S.T."/>
            <person name="Xiao Z.Y."/>
            <person name="Nan H."/>
            <person name="Yue Y."/>
            <person name="Zhu X.G."/>
            <person name="Wu Y."/>
            <person name="Hong X.N."/>
            <person name="Fan G.Y."/>
            <person name="Tong Y."/>
            <person name="Zhang D."/>
            <person name="Mao C.L."/>
            <person name="Liu Y.L."/>
            <person name="Hao S.J."/>
            <person name="Liu W.Q."/>
            <person name="Lv M.Q."/>
            <person name="Zhang H.B."/>
            <person name="Liu Y."/>
            <person name="Hu-Tang G.R."/>
            <person name="Wang J.P."/>
            <person name="Wang J.H."/>
            <person name="Sun Y.H."/>
            <person name="Ni S.B."/>
            <person name="Chen W.B."/>
            <person name="Zhang X.C."/>
            <person name="Jiao Y.N."/>
            <person name="Eichler E.E."/>
            <person name="Li G.H."/>
            <person name="Liu X."/>
            <person name="Gao L.Z."/>
        </authorList>
    </citation>
    <scope>NUCLEOTIDE SEQUENCE [LARGE SCALE GENOMIC DNA]</scope>
    <source>
        <strain evidence="4">cv. GT1</strain>
        <tissue evidence="3">Leaf</tissue>
    </source>
</reference>
<evidence type="ECO:0000313" key="3">
    <source>
        <dbReference type="EMBL" id="KAF2299217.1"/>
    </source>
</evidence>
<organism evidence="3 4">
    <name type="scientific">Hevea brasiliensis</name>
    <name type="common">Para rubber tree</name>
    <name type="synonym">Siphonia brasiliensis</name>
    <dbReference type="NCBI Taxonomy" id="3981"/>
    <lineage>
        <taxon>Eukaryota</taxon>
        <taxon>Viridiplantae</taxon>
        <taxon>Streptophyta</taxon>
        <taxon>Embryophyta</taxon>
        <taxon>Tracheophyta</taxon>
        <taxon>Spermatophyta</taxon>
        <taxon>Magnoliopsida</taxon>
        <taxon>eudicotyledons</taxon>
        <taxon>Gunneridae</taxon>
        <taxon>Pentapetalae</taxon>
        <taxon>rosids</taxon>
        <taxon>fabids</taxon>
        <taxon>Malpighiales</taxon>
        <taxon>Euphorbiaceae</taxon>
        <taxon>Crotonoideae</taxon>
        <taxon>Micrandreae</taxon>
        <taxon>Hevea</taxon>
    </lineage>
</organism>
<protein>
    <recommendedName>
        <fullName evidence="2">Retrotransposon gag domain-containing protein</fullName>
    </recommendedName>
</protein>
<feature type="region of interest" description="Disordered" evidence="1">
    <location>
        <begin position="51"/>
        <end position="77"/>
    </location>
</feature>
<evidence type="ECO:0000256" key="1">
    <source>
        <dbReference type="SAM" id="MobiDB-lite"/>
    </source>
</evidence>
<evidence type="ECO:0000313" key="4">
    <source>
        <dbReference type="Proteomes" id="UP000467840"/>
    </source>
</evidence>
<proteinExistence type="predicted"/>
<dbReference type="Proteomes" id="UP000467840">
    <property type="component" value="Chromosome 1"/>
</dbReference>